<dbReference type="InterPro" id="IPR019547">
    <property type="entry name" value="Lipid_desat"/>
</dbReference>
<dbReference type="PANTHER" id="PTHR48140">
    <property type="entry name" value="FATTY ACID DESATURASE 4, CHLOROPLASTIC-RELATED"/>
    <property type="match status" value="1"/>
</dbReference>
<name>A0AAV6W4Y3_9LAMI</name>
<feature type="transmembrane region" description="Helical" evidence="6">
    <location>
        <begin position="20"/>
        <end position="41"/>
    </location>
</feature>
<evidence type="ECO:0000256" key="1">
    <source>
        <dbReference type="ARBA" id="ARBA00004141"/>
    </source>
</evidence>
<feature type="domain" description="Lipid desaturase" evidence="7">
    <location>
        <begin position="64"/>
        <end position="233"/>
    </location>
</feature>
<feature type="transmembrane region" description="Helical" evidence="6">
    <location>
        <begin position="53"/>
        <end position="77"/>
    </location>
</feature>
<dbReference type="Pfam" id="PF10520">
    <property type="entry name" value="Lipid_desat"/>
    <property type="match status" value="1"/>
</dbReference>
<protein>
    <recommendedName>
        <fullName evidence="7">Lipid desaturase domain-containing protein</fullName>
    </recommendedName>
</protein>
<comment type="caution">
    <text evidence="8">The sequence shown here is derived from an EMBL/GenBank/DDBJ whole genome shotgun (WGS) entry which is preliminary data.</text>
</comment>
<evidence type="ECO:0000256" key="4">
    <source>
        <dbReference type="ARBA" id="ARBA00022989"/>
    </source>
</evidence>
<dbReference type="InterPro" id="IPR052864">
    <property type="entry name" value="Chloroplast_FAD_CarF"/>
</dbReference>
<evidence type="ECO:0000256" key="3">
    <source>
        <dbReference type="ARBA" id="ARBA00022692"/>
    </source>
</evidence>
<evidence type="ECO:0000313" key="9">
    <source>
        <dbReference type="Proteomes" id="UP000826271"/>
    </source>
</evidence>
<sequence>MVHPQHDDSWYKSTWTQRAWFASGCTTVLISLAKSLIITISGAGTSTTTPLTWLRLTFAALLGYVLADLGSGIYHWAMENYGSPETPVVGFIVKSFLDHHRHPLEHNKCDIASLLYRVATVATAVVMPVNMFSNDPVLLWFVGVLWGFGIFNVKIHVWAHTPRRNLPPLVAALQDAGIILRWSQHGAHHLPPYNSNYCAVSGICDRVLLDKYKVFTAVEVVLFRVTSVRPRSWAEPDSDWTQKPTS</sequence>
<proteinExistence type="inferred from homology"/>
<dbReference type="Proteomes" id="UP000826271">
    <property type="component" value="Unassembled WGS sequence"/>
</dbReference>
<dbReference type="AlphaFoldDB" id="A0AAV6W4Y3"/>
<comment type="subcellular location">
    <subcellularLocation>
        <location evidence="1">Membrane</location>
        <topology evidence="1">Multi-pass membrane protein</topology>
    </subcellularLocation>
</comment>
<keyword evidence="4 6" id="KW-1133">Transmembrane helix</keyword>
<feature type="transmembrane region" description="Helical" evidence="6">
    <location>
        <begin position="137"/>
        <end position="155"/>
    </location>
</feature>
<keyword evidence="9" id="KW-1185">Reference proteome</keyword>
<dbReference type="EMBL" id="WHWC01000018">
    <property type="protein sequence ID" value="KAG8365079.1"/>
    <property type="molecule type" value="Genomic_DNA"/>
</dbReference>
<reference evidence="8" key="1">
    <citation type="submission" date="2019-10" db="EMBL/GenBank/DDBJ databases">
        <authorList>
            <person name="Zhang R."/>
            <person name="Pan Y."/>
            <person name="Wang J."/>
            <person name="Ma R."/>
            <person name="Yu S."/>
        </authorList>
    </citation>
    <scope>NUCLEOTIDE SEQUENCE</scope>
    <source>
        <strain evidence="8">LA-IB0</strain>
        <tissue evidence="8">Leaf</tissue>
    </source>
</reference>
<evidence type="ECO:0000313" key="8">
    <source>
        <dbReference type="EMBL" id="KAG8365079.1"/>
    </source>
</evidence>
<keyword evidence="5 6" id="KW-0472">Membrane</keyword>
<keyword evidence="3 6" id="KW-0812">Transmembrane</keyword>
<comment type="similarity">
    <text evidence="2">Belongs to the fatty acid desaturase CarF family.</text>
</comment>
<organism evidence="8 9">
    <name type="scientific">Buddleja alternifolia</name>
    <dbReference type="NCBI Taxonomy" id="168488"/>
    <lineage>
        <taxon>Eukaryota</taxon>
        <taxon>Viridiplantae</taxon>
        <taxon>Streptophyta</taxon>
        <taxon>Embryophyta</taxon>
        <taxon>Tracheophyta</taxon>
        <taxon>Spermatophyta</taxon>
        <taxon>Magnoliopsida</taxon>
        <taxon>eudicotyledons</taxon>
        <taxon>Gunneridae</taxon>
        <taxon>Pentapetalae</taxon>
        <taxon>asterids</taxon>
        <taxon>lamiids</taxon>
        <taxon>Lamiales</taxon>
        <taxon>Scrophulariaceae</taxon>
        <taxon>Buddlejeae</taxon>
        <taxon>Buddleja</taxon>
    </lineage>
</organism>
<dbReference type="PANTHER" id="PTHR48140:SF1">
    <property type="entry name" value="FATTY ACID DESATURASE 4, CHLOROPLASTIC-RELATED"/>
    <property type="match status" value="1"/>
</dbReference>
<gene>
    <name evidence="8" type="ORF">BUALT_Bualt18G0066900</name>
</gene>
<evidence type="ECO:0000256" key="6">
    <source>
        <dbReference type="SAM" id="Phobius"/>
    </source>
</evidence>
<evidence type="ECO:0000259" key="7">
    <source>
        <dbReference type="Pfam" id="PF10520"/>
    </source>
</evidence>
<accession>A0AAV6W4Y3</accession>
<dbReference type="GO" id="GO:0016020">
    <property type="term" value="C:membrane"/>
    <property type="evidence" value="ECO:0007669"/>
    <property type="project" value="UniProtKB-SubCell"/>
</dbReference>
<evidence type="ECO:0000256" key="5">
    <source>
        <dbReference type="ARBA" id="ARBA00023136"/>
    </source>
</evidence>
<evidence type="ECO:0000256" key="2">
    <source>
        <dbReference type="ARBA" id="ARBA00007620"/>
    </source>
</evidence>